<evidence type="ECO:0000313" key="3">
    <source>
        <dbReference type="Proteomes" id="UP000466442"/>
    </source>
</evidence>
<organism evidence="2 3">
    <name type="scientific">Apolygus lucorum</name>
    <name type="common">Small green plant bug</name>
    <name type="synonym">Lygocoris lucorum</name>
    <dbReference type="NCBI Taxonomy" id="248454"/>
    <lineage>
        <taxon>Eukaryota</taxon>
        <taxon>Metazoa</taxon>
        <taxon>Ecdysozoa</taxon>
        <taxon>Arthropoda</taxon>
        <taxon>Hexapoda</taxon>
        <taxon>Insecta</taxon>
        <taxon>Pterygota</taxon>
        <taxon>Neoptera</taxon>
        <taxon>Paraneoptera</taxon>
        <taxon>Hemiptera</taxon>
        <taxon>Heteroptera</taxon>
        <taxon>Panheteroptera</taxon>
        <taxon>Cimicomorpha</taxon>
        <taxon>Miridae</taxon>
        <taxon>Mirini</taxon>
        <taxon>Apolygus</taxon>
    </lineage>
</organism>
<feature type="compositionally biased region" description="Polar residues" evidence="1">
    <location>
        <begin position="64"/>
        <end position="75"/>
    </location>
</feature>
<feature type="compositionally biased region" description="Basic and acidic residues" evidence="1">
    <location>
        <begin position="87"/>
        <end position="98"/>
    </location>
</feature>
<accession>A0A8S9WQX1</accession>
<comment type="caution">
    <text evidence="2">The sequence shown here is derived from an EMBL/GenBank/DDBJ whole genome shotgun (WGS) entry which is preliminary data.</text>
</comment>
<dbReference type="Proteomes" id="UP000466442">
    <property type="component" value="Linkage Group LG16"/>
</dbReference>
<name>A0A8S9WQX1_APOLU</name>
<gene>
    <name evidence="2" type="ORF">GE061_008376</name>
</gene>
<dbReference type="EMBL" id="WIXP02000016">
    <property type="protein sequence ID" value="KAF6198624.1"/>
    <property type="molecule type" value="Genomic_DNA"/>
</dbReference>
<reference evidence="2" key="1">
    <citation type="journal article" date="2021" name="Mol. Ecol. Resour.">
        <title>Apolygus lucorum genome provides insights into omnivorousness and mesophyll feeding.</title>
        <authorList>
            <person name="Liu Y."/>
            <person name="Liu H."/>
            <person name="Wang H."/>
            <person name="Huang T."/>
            <person name="Liu B."/>
            <person name="Yang B."/>
            <person name="Yin L."/>
            <person name="Li B."/>
            <person name="Zhang Y."/>
            <person name="Zhang S."/>
            <person name="Jiang F."/>
            <person name="Zhang X."/>
            <person name="Ren Y."/>
            <person name="Wang B."/>
            <person name="Wang S."/>
            <person name="Lu Y."/>
            <person name="Wu K."/>
            <person name="Fan W."/>
            <person name="Wang G."/>
        </authorList>
    </citation>
    <scope>NUCLEOTIDE SEQUENCE</scope>
    <source>
        <strain evidence="2">12Hb</strain>
    </source>
</reference>
<feature type="region of interest" description="Disordered" evidence="1">
    <location>
        <begin position="61"/>
        <end position="98"/>
    </location>
</feature>
<evidence type="ECO:0000256" key="1">
    <source>
        <dbReference type="SAM" id="MobiDB-lite"/>
    </source>
</evidence>
<keyword evidence="3" id="KW-1185">Reference proteome</keyword>
<dbReference type="AlphaFoldDB" id="A0A8S9WQX1"/>
<protein>
    <submittedName>
        <fullName evidence="2">Uncharacterized protein</fullName>
    </submittedName>
</protein>
<sequence length="98" mass="11240">MSEQQTALTTKQNRIERYLFEIDEEVKCFSTMKSFFNTLGHHKPALWNLLMAHIAGNCKRPQCHGNQSPATTTKAPNPPYCSMLRPEAMKRRSKASEK</sequence>
<proteinExistence type="predicted"/>
<evidence type="ECO:0000313" key="2">
    <source>
        <dbReference type="EMBL" id="KAF6198624.1"/>
    </source>
</evidence>